<dbReference type="EMBL" id="BAAAJK010000053">
    <property type="protein sequence ID" value="GAA1402017.1"/>
    <property type="molecule type" value="Genomic_DNA"/>
</dbReference>
<dbReference type="Proteomes" id="UP001501414">
    <property type="component" value="Unassembled WGS sequence"/>
</dbReference>
<evidence type="ECO:0000313" key="3">
    <source>
        <dbReference type="Proteomes" id="UP001501414"/>
    </source>
</evidence>
<dbReference type="RefSeq" id="WP_344029410.1">
    <property type="nucleotide sequence ID" value="NZ_BAAAJK010000053.1"/>
</dbReference>
<reference evidence="3" key="1">
    <citation type="journal article" date="2019" name="Int. J. Syst. Evol. Microbiol.">
        <title>The Global Catalogue of Microorganisms (GCM) 10K type strain sequencing project: providing services to taxonomists for standard genome sequencing and annotation.</title>
        <authorList>
            <consortium name="The Broad Institute Genomics Platform"/>
            <consortium name="The Broad Institute Genome Sequencing Center for Infectious Disease"/>
            <person name="Wu L."/>
            <person name="Ma J."/>
        </authorList>
    </citation>
    <scope>NUCLEOTIDE SEQUENCE [LARGE SCALE GENOMIC DNA]</scope>
    <source>
        <strain evidence="3">JCM 11896</strain>
    </source>
</reference>
<sequence>MAQQPAGIKMLHPDHETRADGGVYYAVDEAEAMTLSTRGYQRVDDKQAGKGARSAPARGESKSSGSGAEGTAST</sequence>
<organism evidence="2 3">
    <name type="scientific">Pseudonocardia kongjuensis</name>
    <dbReference type="NCBI Taxonomy" id="102227"/>
    <lineage>
        <taxon>Bacteria</taxon>
        <taxon>Bacillati</taxon>
        <taxon>Actinomycetota</taxon>
        <taxon>Actinomycetes</taxon>
        <taxon>Pseudonocardiales</taxon>
        <taxon>Pseudonocardiaceae</taxon>
        <taxon>Pseudonocardia</taxon>
    </lineage>
</organism>
<gene>
    <name evidence="2" type="ORF">GCM10009613_61240</name>
</gene>
<comment type="caution">
    <text evidence="2">The sequence shown here is derived from an EMBL/GenBank/DDBJ whole genome shotgun (WGS) entry which is preliminary data.</text>
</comment>
<protein>
    <submittedName>
        <fullName evidence="2">Uncharacterized protein</fullName>
    </submittedName>
</protein>
<evidence type="ECO:0000256" key="1">
    <source>
        <dbReference type="SAM" id="MobiDB-lite"/>
    </source>
</evidence>
<keyword evidence="3" id="KW-1185">Reference proteome</keyword>
<evidence type="ECO:0000313" key="2">
    <source>
        <dbReference type="EMBL" id="GAA1402017.1"/>
    </source>
</evidence>
<feature type="region of interest" description="Disordered" evidence="1">
    <location>
        <begin position="37"/>
        <end position="74"/>
    </location>
</feature>
<proteinExistence type="predicted"/>
<name>A0ABP4J2R0_9PSEU</name>
<feature type="compositionally biased region" description="Low complexity" evidence="1">
    <location>
        <begin position="62"/>
        <end position="74"/>
    </location>
</feature>
<accession>A0ABP4J2R0</accession>